<evidence type="ECO:0000256" key="2">
    <source>
        <dbReference type="SAM" id="MobiDB-lite"/>
    </source>
</evidence>
<sequence length="102" mass="11319">MCRPVSSADKEDSRGEREEERWGHGRCRAMHGEGEATMGGESNLATLGTGWQAPCTGRGTTRWPAIGSFYTRLFASRNLHLVCSSSTVHWLSKIIKILILQK</sequence>
<feature type="region of interest" description="Disordered" evidence="2">
    <location>
        <begin position="1"/>
        <end position="24"/>
    </location>
</feature>
<dbReference type="Pfam" id="PF03492">
    <property type="entry name" value="Methyltransf_7"/>
    <property type="match status" value="1"/>
</dbReference>
<comment type="similarity">
    <text evidence="1">Belongs to the methyltransferase superfamily. Type-7 methyltransferase family. SABATH subfamily.</text>
</comment>
<organism evidence="3 4">
    <name type="scientific">Eleusine coracana subsp. coracana</name>
    <dbReference type="NCBI Taxonomy" id="191504"/>
    <lineage>
        <taxon>Eukaryota</taxon>
        <taxon>Viridiplantae</taxon>
        <taxon>Streptophyta</taxon>
        <taxon>Embryophyta</taxon>
        <taxon>Tracheophyta</taxon>
        <taxon>Spermatophyta</taxon>
        <taxon>Magnoliopsida</taxon>
        <taxon>Liliopsida</taxon>
        <taxon>Poales</taxon>
        <taxon>Poaceae</taxon>
        <taxon>PACMAD clade</taxon>
        <taxon>Chloridoideae</taxon>
        <taxon>Cynodonteae</taxon>
        <taxon>Eleusininae</taxon>
        <taxon>Eleusine</taxon>
    </lineage>
</organism>
<evidence type="ECO:0000313" key="3">
    <source>
        <dbReference type="EMBL" id="GJN29349.1"/>
    </source>
</evidence>
<proteinExistence type="inferred from homology"/>
<accession>A0AAV5F0Z2</accession>
<dbReference type="InterPro" id="IPR029063">
    <property type="entry name" value="SAM-dependent_MTases_sf"/>
</dbReference>
<dbReference type="InterPro" id="IPR005299">
    <property type="entry name" value="MeTrfase_7"/>
</dbReference>
<reference evidence="3" key="2">
    <citation type="submission" date="2021-12" db="EMBL/GenBank/DDBJ databases">
        <title>Resequencing data analysis of finger millet.</title>
        <authorList>
            <person name="Hatakeyama M."/>
            <person name="Aluri S."/>
            <person name="Balachadran M.T."/>
            <person name="Sivarajan S.R."/>
            <person name="Poveda L."/>
            <person name="Shimizu-Inatsugi R."/>
            <person name="Schlapbach R."/>
            <person name="Sreeman S.M."/>
            <person name="Shimizu K.K."/>
        </authorList>
    </citation>
    <scope>NUCLEOTIDE SEQUENCE</scope>
</reference>
<comment type="caution">
    <text evidence="3">The sequence shown here is derived from an EMBL/GenBank/DDBJ whole genome shotgun (WGS) entry which is preliminary data.</text>
</comment>
<dbReference type="EMBL" id="BQKI01000081">
    <property type="protein sequence ID" value="GJN29349.1"/>
    <property type="molecule type" value="Genomic_DNA"/>
</dbReference>
<feature type="compositionally biased region" description="Basic and acidic residues" evidence="2">
    <location>
        <begin position="8"/>
        <end position="23"/>
    </location>
</feature>
<reference evidence="3" key="1">
    <citation type="journal article" date="2018" name="DNA Res.">
        <title>Multiple hybrid de novo genome assembly of finger millet, an orphan allotetraploid crop.</title>
        <authorList>
            <person name="Hatakeyama M."/>
            <person name="Aluri S."/>
            <person name="Balachadran M.T."/>
            <person name="Sivarajan S.R."/>
            <person name="Patrignani A."/>
            <person name="Gruter S."/>
            <person name="Poveda L."/>
            <person name="Shimizu-Inatsugi R."/>
            <person name="Baeten J."/>
            <person name="Francoijs K.J."/>
            <person name="Nataraja K.N."/>
            <person name="Reddy Y.A.N."/>
            <person name="Phadnis S."/>
            <person name="Ravikumar R.L."/>
            <person name="Schlapbach R."/>
            <person name="Sreeman S.M."/>
            <person name="Shimizu K.K."/>
        </authorList>
    </citation>
    <scope>NUCLEOTIDE SEQUENCE</scope>
</reference>
<dbReference type="Proteomes" id="UP001054889">
    <property type="component" value="Unassembled WGS sequence"/>
</dbReference>
<dbReference type="SUPFAM" id="SSF53335">
    <property type="entry name" value="S-adenosyl-L-methionine-dependent methyltransferases"/>
    <property type="match status" value="1"/>
</dbReference>
<evidence type="ECO:0000313" key="4">
    <source>
        <dbReference type="Proteomes" id="UP001054889"/>
    </source>
</evidence>
<evidence type="ECO:0000256" key="1">
    <source>
        <dbReference type="ARBA" id="ARBA00008908"/>
    </source>
</evidence>
<dbReference type="Gene3D" id="3.40.50.150">
    <property type="entry name" value="Vaccinia Virus protein VP39"/>
    <property type="match status" value="1"/>
</dbReference>
<name>A0AAV5F0Z2_ELECO</name>
<protein>
    <submittedName>
        <fullName evidence="3">Uncharacterized protein</fullName>
    </submittedName>
</protein>
<keyword evidence="4" id="KW-1185">Reference proteome</keyword>
<dbReference type="AlphaFoldDB" id="A0AAV5F0Z2"/>
<dbReference type="GO" id="GO:0008168">
    <property type="term" value="F:methyltransferase activity"/>
    <property type="evidence" value="ECO:0007669"/>
    <property type="project" value="InterPro"/>
</dbReference>
<gene>
    <name evidence="3" type="primary">gb17570</name>
    <name evidence="3" type="ORF">PR202_gb17570</name>
</gene>